<proteinExistence type="predicted"/>
<keyword evidence="4" id="KW-0670">Pyruvate</keyword>
<dbReference type="Pfam" id="PF02666">
    <property type="entry name" value="PS_Dcarbxylase"/>
    <property type="match status" value="1"/>
</dbReference>
<dbReference type="EMBL" id="CP115156">
    <property type="protein sequence ID" value="WBL31630.1"/>
    <property type="molecule type" value="Genomic_DNA"/>
</dbReference>
<name>A0ABY7M2H3_9MOLU</name>
<keyword evidence="1" id="KW-0210">Decarboxylase</keyword>
<evidence type="ECO:0000256" key="2">
    <source>
        <dbReference type="ARBA" id="ARBA00023145"/>
    </source>
</evidence>
<keyword evidence="3" id="KW-0456">Lyase</keyword>
<evidence type="ECO:0000256" key="4">
    <source>
        <dbReference type="ARBA" id="ARBA00023317"/>
    </source>
</evidence>
<keyword evidence="6" id="KW-1185">Reference proteome</keyword>
<sequence>MKMSSKVNKQNIFKKQKINNRKKFFLYSNLNKSFLKRILLKVFTSKIFSNILSFYFKSFFSKIHIRKTVRLNNINLELFKKTKFKSYNDFFIRKYKKISFSNDKSSFISPCEGLISIYPISNNSVYFIKNTKYHISDLLKNKELSEQYIKGYIVILRLRPFDYHRYIFVDNGIQNQKTYKIKGRLHTIKPIAFKYFNVFKENSREYTILETENFGQVIQIEVGALLIGKIHNYLVTKFEKGQEKGFFSFGGSTVILLIKKNIISFNAKILKNTSLNINTKVRIGEKIGIKI</sequence>
<evidence type="ECO:0000313" key="5">
    <source>
        <dbReference type="EMBL" id="WBL31630.1"/>
    </source>
</evidence>
<reference evidence="5" key="1">
    <citation type="submission" date="2022-12" db="EMBL/GenBank/DDBJ databases">
        <title>Genomic Characterization of Candidatus Phytoplasma sacchari in China.</title>
        <authorList>
            <person name="Zhang R.-Y."/>
        </authorList>
    </citation>
    <scope>NUCLEOTIDE SEQUENCE [LARGE SCALE GENOMIC DNA]</scope>
    <source>
        <strain evidence="5">SCWL1</strain>
    </source>
</reference>
<dbReference type="PANTHER" id="PTHR10067:SF17">
    <property type="entry name" value="PHOSPHATIDYLSERINE DECARBOXYLASE PROENZYME 2"/>
    <property type="match status" value="1"/>
</dbReference>
<dbReference type="PANTHER" id="PTHR10067">
    <property type="entry name" value="PHOSPHATIDYLSERINE DECARBOXYLASE"/>
    <property type="match status" value="1"/>
</dbReference>
<keyword evidence="2" id="KW-0865">Zymogen</keyword>
<evidence type="ECO:0000313" key="6">
    <source>
        <dbReference type="Proteomes" id="UP001210120"/>
    </source>
</evidence>
<organism evidence="5 6">
    <name type="scientific">Candidatus Phytoplasma sacchari</name>
    <dbReference type="NCBI Taxonomy" id="2609813"/>
    <lineage>
        <taxon>Bacteria</taxon>
        <taxon>Bacillati</taxon>
        <taxon>Mycoplasmatota</taxon>
        <taxon>Mollicutes</taxon>
        <taxon>Acholeplasmatales</taxon>
        <taxon>Acholeplasmataceae</taxon>
        <taxon>Candidatus Phytoplasma</taxon>
        <taxon>16SrXI (Rice yellow dwarf group)</taxon>
    </lineage>
</organism>
<accession>A0ABY7M2H3</accession>
<dbReference type="InterPro" id="IPR003817">
    <property type="entry name" value="PS_Dcarbxylase"/>
</dbReference>
<protein>
    <submittedName>
        <fullName evidence="5">Phosphatidylserine decarboxylase</fullName>
    </submittedName>
</protein>
<gene>
    <name evidence="5" type="ORF">O7R10_01025</name>
</gene>
<evidence type="ECO:0000256" key="1">
    <source>
        <dbReference type="ARBA" id="ARBA00022793"/>
    </source>
</evidence>
<evidence type="ECO:0000256" key="3">
    <source>
        <dbReference type="ARBA" id="ARBA00023239"/>
    </source>
</evidence>
<dbReference type="Proteomes" id="UP001210120">
    <property type="component" value="Chromosome"/>
</dbReference>